<feature type="region of interest" description="Disordered" evidence="1">
    <location>
        <begin position="1"/>
        <end position="20"/>
    </location>
</feature>
<evidence type="ECO:0000256" key="1">
    <source>
        <dbReference type="SAM" id="MobiDB-lite"/>
    </source>
</evidence>
<organism evidence="2 3">
    <name type="scientific">Periplaneta americana</name>
    <name type="common">American cockroach</name>
    <name type="synonym">Blatta americana</name>
    <dbReference type="NCBI Taxonomy" id="6978"/>
    <lineage>
        <taxon>Eukaryota</taxon>
        <taxon>Metazoa</taxon>
        <taxon>Ecdysozoa</taxon>
        <taxon>Arthropoda</taxon>
        <taxon>Hexapoda</taxon>
        <taxon>Insecta</taxon>
        <taxon>Pterygota</taxon>
        <taxon>Neoptera</taxon>
        <taxon>Polyneoptera</taxon>
        <taxon>Dictyoptera</taxon>
        <taxon>Blattodea</taxon>
        <taxon>Blattoidea</taxon>
        <taxon>Blattidae</taxon>
        <taxon>Blattinae</taxon>
        <taxon>Periplaneta</taxon>
    </lineage>
</organism>
<dbReference type="Proteomes" id="UP001148838">
    <property type="component" value="Unassembled WGS sequence"/>
</dbReference>
<gene>
    <name evidence="2" type="ORF">ANN_13666</name>
</gene>
<dbReference type="EMBL" id="JAJSOF020000009">
    <property type="protein sequence ID" value="KAJ4446964.1"/>
    <property type="molecule type" value="Genomic_DNA"/>
</dbReference>
<keyword evidence="3" id="KW-1185">Reference proteome</keyword>
<evidence type="ECO:0000313" key="2">
    <source>
        <dbReference type="EMBL" id="KAJ4446964.1"/>
    </source>
</evidence>
<comment type="caution">
    <text evidence="2">The sequence shown here is derived from an EMBL/GenBank/DDBJ whole genome shotgun (WGS) entry which is preliminary data.</text>
</comment>
<name>A0ABQ8TK15_PERAM</name>
<reference evidence="2 3" key="1">
    <citation type="journal article" date="2022" name="Allergy">
        <title>Genome assembly and annotation of Periplaneta americana reveal a comprehensive cockroach allergen profile.</title>
        <authorList>
            <person name="Wang L."/>
            <person name="Xiong Q."/>
            <person name="Saelim N."/>
            <person name="Wang L."/>
            <person name="Nong W."/>
            <person name="Wan A.T."/>
            <person name="Shi M."/>
            <person name="Liu X."/>
            <person name="Cao Q."/>
            <person name="Hui J.H.L."/>
            <person name="Sookrung N."/>
            <person name="Leung T.F."/>
            <person name="Tungtrongchitr A."/>
            <person name="Tsui S.K.W."/>
        </authorList>
    </citation>
    <scope>NUCLEOTIDE SEQUENCE [LARGE SCALE GENOMIC DNA]</scope>
    <source>
        <strain evidence="2">PWHHKU_190912</strain>
    </source>
</reference>
<protein>
    <submittedName>
        <fullName evidence="2">Uncharacterized protein</fullName>
    </submittedName>
</protein>
<evidence type="ECO:0000313" key="3">
    <source>
        <dbReference type="Proteomes" id="UP001148838"/>
    </source>
</evidence>
<sequence length="112" mass="12641">MAGLCEGGNEPPGSLKATSWMESKTSEARLRALFGIIQQVGWRAKLQKLFLALNWNHPTSCMESKTSAARRRAVFEIILQVGWRAKLQKLVLELYLKSSFELDGEQNFRSSP</sequence>
<accession>A0ABQ8TK15</accession>
<proteinExistence type="predicted"/>